<organism evidence="2 3">
    <name type="scientific">Musca domestica</name>
    <name type="common">House fly</name>
    <dbReference type="NCBI Taxonomy" id="7370"/>
    <lineage>
        <taxon>Eukaryota</taxon>
        <taxon>Metazoa</taxon>
        <taxon>Ecdysozoa</taxon>
        <taxon>Arthropoda</taxon>
        <taxon>Hexapoda</taxon>
        <taxon>Insecta</taxon>
        <taxon>Pterygota</taxon>
        <taxon>Neoptera</taxon>
        <taxon>Endopterygota</taxon>
        <taxon>Diptera</taxon>
        <taxon>Brachycera</taxon>
        <taxon>Muscomorpha</taxon>
        <taxon>Muscoidea</taxon>
        <taxon>Muscidae</taxon>
        <taxon>Musca</taxon>
    </lineage>
</organism>
<dbReference type="InterPro" id="IPR006611">
    <property type="entry name" value="DUF1431_DROsp"/>
</dbReference>
<name>A0ABM3V1L5_MUSDO</name>
<sequence>MAFRNLVQTCRVGHLLAQPTKLALRSRKPSSAPPIMTQCRHCQLVYQAREDCQKKPEVKCGSHFKTEPCEQKPQKKEMKKKSAKTAIKQQNPPAKEPQIAPKRPDICCANPCKDALPRFDWLYYRRSDKLSKEYQQTWAECPELVKKPKVVCCYDKIVYPQMKKRPRQERPQTACTPPTCSNTKTTCPRFHMPRCGKVRRPPKCHVNREPKDCTKRKAPFPAFSECRRDIPKPLHPIECKCLALPTMCEVWAHYNRMRAIKAGRRC</sequence>
<dbReference type="RefSeq" id="XP_058979682.1">
    <property type="nucleotide sequence ID" value="XM_059123699.1"/>
</dbReference>
<protein>
    <submittedName>
        <fullName evidence="3">Uncharacterized protein LOC131802922</fullName>
    </submittedName>
</protein>
<dbReference type="PANTHER" id="PTHR20977">
    <property type="entry name" value="AT13385P-RELATED"/>
    <property type="match status" value="1"/>
</dbReference>
<evidence type="ECO:0000313" key="2">
    <source>
        <dbReference type="Proteomes" id="UP001652621"/>
    </source>
</evidence>
<keyword evidence="2" id="KW-1185">Reference proteome</keyword>
<feature type="region of interest" description="Disordered" evidence="1">
    <location>
        <begin position="71"/>
        <end position="98"/>
    </location>
</feature>
<evidence type="ECO:0000256" key="1">
    <source>
        <dbReference type="SAM" id="MobiDB-lite"/>
    </source>
</evidence>
<dbReference type="Proteomes" id="UP001652621">
    <property type="component" value="Unplaced"/>
</dbReference>
<dbReference type="PANTHER" id="PTHR20977:SF0">
    <property type="entry name" value="AT13385P-RELATED"/>
    <property type="match status" value="1"/>
</dbReference>
<dbReference type="Pfam" id="PF07248">
    <property type="entry name" value="DUF1431"/>
    <property type="match status" value="1"/>
</dbReference>
<dbReference type="GeneID" id="131802922"/>
<reference evidence="3" key="1">
    <citation type="submission" date="2025-08" db="UniProtKB">
        <authorList>
            <consortium name="RefSeq"/>
        </authorList>
    </citation>
    <scope>IDENTIFICATION</scope>
    <source>
        <strain evidence="3">Aabys</strain>
        <tissue evidence="3">Whole body</tissue>
    </source>
</reference>
<gene>
    <name evidence="3" type="primary">LOC131802922</name>
</gene>
<dbReference type="SMART" id="SM00689">
    <property type="entry name" value="DM6"/>
    <property type="match status" value="1"/>
</dbReference>
<proteinExistence type="predicted"/>
<evidence type="ECO:0000313" key="3">
    <source>
        <dbReference type="RefSeq" id="XP_058979682.1"/>
    </source>
</evidence>
<accession>A0ABM3V1L5</accession>